<feature type="compositionally biased region" description="Polar residues" evidence="1">
    <location>
        <begin position="10"/>
        <end position="25"/>
    </location>
</feature>
<reference evidence="2" key="1">
    <citation type="thesis" date="2020" institute="ProQuest LLC" country="789 East Eisenhower Parkway, Ann Arbor, MI, USA">
        <title>Comparative Genomics and Chromosome Evolution.</title>
        <authorList>
            <person name="Mudd A.B."/>
        </authorList>
    </citation>
    <scope>NUCLEOTIDE SEQUENCE</scope>
    <source>
        <strain evidence="2">Female2</strain>
        <tissue evidence="2">Blood</tissue>
    </source>
</reference>
<dbReference type="AlphaFoldDB" id="A0A8T2JU71"/>
<evidence type="ECO:0000313" key="2">
    <source>
        <dbReference type="EMBL" id="KAG8447143.1"/>
    </source>
</evidence>
<gene>
    <name evidence="2" type="ORF">GDO86_014557</name>
</gene>
<accession>A0A8T2JU71</accession>
<feature type="region of interest" description="Disordered" evidence="1">
    <location>
        <begin position="1"/>
        <end position="26"/>
    </location>
</feature>
<feature type="region of interest" description="Disordered" evidence="1">
    <location>
        <begin position="60"/>
        <end position="144"/>
    </location>
</feature>
<protein>
    <submittedName>
        <fullName evidence="2">Uncharacterized protein</fullName>
    </submittedName>
</protein>
<feature type="compositionally biased region" description="Low complexity" evidence="1">
    <location>
        <begin position="110"/>
        <end position="120"/>
    </location>
</feature>
<sequence>MDLPNRSESKYLNTTGPGCSRSSGDYTLRGKVTQPVTQINYITNIYNSKYIQAGNSSTMTNYVNTPDFATHGVDEEKKSSTRPISIEDYSQSGHHNRINMDNIADHRTESVQSSSPLSSDLNEEDSDFCDSQQNGKHPSGWIGS</sequence>
<organism evidence="2 3">
    <name type="scientific">Hymenochirus boettgeri</name>
    <name type="common">Congo dwarf clawed frog</name>
    <dbReference type="NCBI Taxonomy" id="247094"/>
    <lineage>
        <taxon>Eukaryota</taxon>
        <taxon>Metazoa</taxon>
        <taxon>Chordata</taxon>
        <taxon>Craniata</taxon>
        <taxon>Vertebrata</taxon>
        <taxon>Euteleostomi</taxon>
        <taxon>Amphibia</taxon>
        <taxon>Batrachia</taxon>
        <taxon>Anura</taxon>
        <taxon>Pipoidea</taxon>
        <taxon>Pipidae</taxon>
        <taxon>Pipinae</taxon>
        <taxon>Hymenochirus</taxon>
    </lineage>
</organism>
<keyword evidence="3" id="KW-1185">Reference proteome</keyword>
<dbReference type="EMBL" id="JAACNH010000003">
    <property type="protein sequence ID" value="KAG8447143.1"/>
    <property type="molecule type" value="Genomic_DNA"/>
</dbReference>
<comment type="caution">
    <text evidence="2">The sequence shown here is derived from an EMBL/GenBank/DDBJ whole genome shotgun (WGS) entry which is preliminary data.</text>
</comment>
<dbReference type="Proteomes" id="UP000812440">
    <property type="component" value="Chromosome 8_10"/>
</dbReference>
<proteinExistence type="predicted"/>
<name>A0A8T2JU71_9PIPI</name>
<evidence type="ECO:0000313" key="3">
    <source>
        <dbReference type="Proteomes" id="UP000812440"/>
    </source>
</evidence>
<evidence type="ECO:0000256" key="1">
    <source>
        <dbReference type="SAM" id="MobiDB-lite"/>
    </source>
</evidence>